<dbReference type="InterPro" id="IPR036388">
    <property type="entry name" value="WH-like_DNA-bd_sf"/>
</dbReference>
<dbReference type="PANTHER" id="PTHR33169">
    <property type="entry name" value="PADR-FAMILY TRANSCRIPTIONAL REGULATOR"/>
    <property type="match status" value="1"/>
</dbReference>
<feature type="domain" description="Transcription regulator PadR N-terminal" evidence="1">
    <location>
        <begin position="15"/>
        <end position="97"/>
    </location>
</feature>
<gene>
    <name evidence="2" type="ORF">DXC51_21980</name>
</gene>
<dbReference type="AlphaFoldDB" id="A0A3E3HYB1"/>
<dbReference type="Gene3D" id="1.10.10.10">
    <property type="entry name" value="Winged helix-like DNA-binding domain superfamily/Winged helix DNA-binding domain"/>
    <property type="match status" value="1"/>
</dbReference>
<proteinExistence type="predicted"/>
<evidence type="ECO:0000259" key="1">
    <source>
        <dbReference type="Pfam" id="PF03551"/>
    </source>
</evidence>
<dbReference type="PANTHER" id="PTHR33169:SF13">
    <property type="entry name" value="PADR-FAMILY TRANSCRIPTIONAL REGULATOR"/>
    <property type="match status" value="1"/>
</dbReference>
<dbReference type="Pfam" id="PF03551">
    <property type="entry name" value="PadR"/>
    <property type="match status" value="1"/>
</dbReference>
<dbReference type="EMBL" id="QVLV01000020">
    <property type="protein sequence ID" value="RGE56834.1"/>
    <property type="molecule type" value="Genomic_DNA"/>
</dbReference>
<dbReference type="InterPro" id="IPR052509">
    <property type="entry name" value="Metal_resp_DNA-bind_regulator"/>
</dbReference>
<sequence length="124" mass="13824">MEPKKEPLTESYFYILLCLYRHANHGYGIMQEAVELSGGRVRIGSGTMYGAVSNMMKKGWIAECDAEPEYGTAGGSRNTGVRKKLYVLTDTGRQALEAELVRLIEMLKSAEKIIGRPPELLLKK</sequence>
<dbReference type="Proteomes" id="UP000260812">
    <property type="component" value="Unassembled WGS sequence"/>
</dbReference>
<dbReference type="InterPro" id="IPR036390">
    <property type="entry name" value="WH_DNA-bd_sf"/>
</dbReference>
<protein>
    <submittedName>
        <fullName evidence="2">PadR family transcriptional regulator</fullName>
    </submittedName>
</protein>
<comment type="caution">
    <text evidence="2">The sequence shown here is derived from an EMBL/GenBank/DDBJ whole genome shotgun (WGS) entry which is preliminary data.</text>
</comment>
<dbReference type="RefSeq" id="WP_117545456.1">
    <property type="nucleotide sequence ID" value="NZ_JBKUNB010000025.1"/>
</dbReference>
<keyword evidence="3" id="KW-1185">Reference proteome</keyword>
<organism evidence="2 3">
    <name type="scientific">Eisenbergiella massiliensis</name>
    <dbReference type="NCBI Taxonomy" id="1720294"/>
    <lineage>
        <taxon>Bacteria</taxon>
        <taxon>Bacillati</taxon>
        <taxon>Bacillota</taxon>
        <taxon>Clostridia</taxon>
        <taxon>Lachnospirales</taxon>
        <taxon>Lachnospiraceae</taxon>
        <taxon>Eisenbergiella</taxon>
    </lineage>
</organism>
<dbReference type="InterPro" id="IPR005149">
    <property type="entry name" value="Tscrpt_reg_PadR_N"/>
</dbReference>
<name>A0A3E3HYB1_9FIRM</name>
<evidence type="ECO:0000313" key="3">
    <source>
        <dbReference type="Proteomes" id="UP000260812"/>
    </source>
</evidence>
<dbReference type="SUPFAM" id="SSF46785">
    <property type="entry name" value="Winged helix' DNA-binding domain"/>
    <property type="match status" value="1"/>
</dbReference>
<reference evidence="2" key="1">
    <citation type="submission" date="2018-08" db="EMBL/GenBank/DDBJ databases">
        <title>A genome reference for cultivated species of the human gut microbiota.</title>
        <authorList>
            <person name="Zou Y."/>
            <person name="Xue W."/>
            <person name="Luo G."/>
        </authorList>
    </citation>
    <scope>NUCLEOTIDE SEQUENCE [LARGE SCALE GENOMIC DNA]</scope>
    <source>
        <strain evidence="2">TF05-5AC</strain>
    </source>
</reference>
<accession>A0A3E3HYB1</accession>
<dbReference type="GeneID" id="97989457"/>
<evidence type="ECO:0000313" key="2">
    <source>
        <dbReference type="EMBL" id="RGE56834.1"/>
    </source>
</evidence>